<dbReference type="GO" id="GO:0006402">
    <property type="term" value="P:mRNA catabolic process"/>
    <property type="evidence" value="ECO:0007669"/>
    <property type="project" value="TreeGrafter"/>
</dbReference>
<dbReference type="Pfam" id="PF02452">
    <property type="entry name" value="PemK_toxin"/>
    <property type="match status" value="1"/>
</dbReference>
<dbReference type="GO" id="GO:0003677">
    <property type="term" value="F:DNA binding"/>
    <property type="evidence" value="ECO:0007669"/>
    <property type="project" value="InterPro"/>
</dbReference>
<reference evidence="1 2" key="1">
    <citation type="submission" date="2014-02" db="EMBL/GenBank/DDBJ databases">
        <title>Comparative genomics of Haemophilus parasuis isolated from pig lungs.</title>
        <authorList>
            <person name="Kittichotirat W."/>
            <person name="Bumgarner R.E."/>
            <person name="Lawrence P."/>
        </authorList>
    </citation>
    <scope>NUCLEOTIDE SEQUENCE [LARGE SCALE GENOMIC DNA]</scope>
    <source>
        <strain evidence="1 2">HPS10</strain>
    </source>
</reference>
<dbReference type="RefSeq" id="WP_035523548.1">
    <property type="nucleotide sequence ID" value="NZ_JDSO01000071.1"/>
</dbReference>
<dbReference type="GO" id="GO:0004521">
    <property type="term" value="F:RNA endonuclease activity"/>
    <property type="evidence" value="ECO:0007669"/>
    <property type="project" value="TreeGrafter"/>
</dbReference>
<dbReference type="EMBL" id="JDSO01000071">
    <property type="protein sequence ID" value="KDB47574.1"/>
    <property type="molecule type" value="Genomic_DNA"/>
</dbReference>
<dbReference type="PANTHER" id="PTHR33988">
    <property type="entry name" value="ENDORIBONUCLEASE MAZF-RELATED"/>
    <property type="match status" value="1"/>
</dbReference>
<dbReference type="SUPFAM" id="SSF50118">
    <property type="entry name" value="Cell growth inhibitor/plasmid maintenance toxic component"/>
    <property type="match status" value="1"/>
</dbReference>
<dbReference type="InterPro" id="IPR003477">
    <property type="entry name" value="PemK-like"/>
</dbReference>
<organism evidence="1 2">
    <name type="scientific">Glaesserella parasuis HPS10</name>
    <dbReference type="NCBI Taxonomy" id="1450514"/>
    <lineage>
        <taxon>Bacteria</taxon>
        <taxon>Pseudomonadati</taxon>
        <taxon>Pseudomonadota</taxon>
        <taxon>Gammaproteobacteria</taxon>
        <taxon>Pasteurellales</taxon>
        <taxon>Pasteurellaceae</taxon>
        <taxon>Glaesserella</taxon>
    </lineage>
</organism>
<dbReference type="AlphaFoldDB" id="A0A836YZ51"/>
<protein>
    <submittedName>
        <fullName evidence="1">Growth inhibitor PemK</fullName>
    </submittedName>
</protein>
<evidence type="ECO:0000313" key="1">
    <source>
        <dbReference type="EMBL" id="KDB47574.1"/>
    </source>
</evidence>
<dbReference type="GO" id="GO:0016075">
    <property type="term" value="P:rRNA catabolic process"/>
    <property type="evidence" value="ECO:0007669"/>
    <property type="project" value="TreeGrafter"/>
</dbReference>
<dbReference type="Proteomes" id="UP000027036">
    <property type="component" value="Unassembled WGS sequence"/>
</dbReference>
<comment type="caution">
    <text evidence="1">The sequence shown here is derived from an EMBL/GenBank/DDBJ whole genome shotgun (WGS) entry which is preliminary data.</text>
</comment>
<proteinExistence type="predicted"/>
<gene>
    <name evidence="1" type="ORF">HPS10_06225</name>
</gene>
<evidence type="ECO:0000313" key="2">
    <source>
        <dbReference type="Proteomes" id="UP000027036"/>
    </source>
</evidence>
<name>A0A836YZ51_GLAPU</name>
<accession>A0A836YZ51</accession>
<dbReference type="InterPro" id="IPR011067">
    <property type="entry name" value="Plasmid_toxin/cell-grow_inhib"/>
</dbReference>
<dbReference type="PANTHER" id="PTHR33988:SF3">
    <property type="entry name" value="ENDORIBONUCLEASE TOXIN CHPB-RELATED"/>
    <property type="match status" value="1"/>
</dbReference>
<sequence>MVMRVPKKGEIWYVDPNPTKGHELRSPHYFIVVSDELLNQALGTAICCPISTGGNAARSQNITVVLDGSSTESGKVTGVILCHQVRALGLKERQAKYATKAEDYLIDEVIMKLVDLIDPQ</sequence>
<dbReference type="Gene3D" id="2.30.30.110">
    <property type="match status" value="1"/>
</dbReference>